<proteinExistence type="predicted"/>
<comment type="caution">
    <text evidence="1">The sequence shown here is derived from an EMBL/GenBank/DDBJ whole genome shotgun (WGS) entry which is preliminary data.</text>
</comment>
<reference evidence="1" key="1">
    <citation type="submission" date="2023-06" db="EMBL/GenBank/DDBJ databases">
        <title>Genomic Diversity of Vibrio spp. and Metagenomic Analysis of Pathogens in Florida Gulf Coastal Waters Following Hurricane Ian.</title>
        <authorList>
            <person name="Brumfield K.D."/>
        </authorList>
    </citation>
    <scope>NUCLEOTIDE SEQUENCE</scope>
    <source>
        <strain evidence="1">WBS2B-138</strain>
    </source>
</reference>
<accession>A0AAW8PYY3</accession>
<dbReference type="EMBL" id="JAUHGG010000003">
    <property type="protein sequence ID" value="MDS1821229.1"/>
    <property type="molecule type" value="Genomic_DNA"/>
</dbReference>
<evidence type="ECO:0000313" key="1">
    <source>
        <dbReference type="EMBL" id="MDS1821229.1"/>
    </source>
</evidence>
<protein>
    <submittedName>
        <fullName evidence="1">Uncharacterized protein</fullName>
    </submittedName>
</protein>
<dbReference type="RefSeq" id="WP_311020100.1">
    <property type="nucleotide sequence ID" value="NZ_JAUHGG010000003.1"/>
</dbReference>
<sequence>MTTIITTNSLNDNAAKHVLGQINELETSLVGLAIEVEGADKNHWRTKETLSIIADSEARKSELIAHLNECFNLDYSSELHMMVAQLEQALYGLKNCDNPEWRSAMWMSEQEAAKAKSGFEARVAEFKSVLSEKFGVSEDTLSSY</sequence>
<dbReference type="AlphaFoldDB" id="A0AAW8PYY3"/>
<evidence type="ECO:0000313" key="2">
    <source>
        <dbReference type="Proteomes" id="UP001253193"/>
    </source>
</evidence>
<name>A0AAW8PYY3_VIBPH</name>
<organism evidence="1 2">
    <name type="scientific">Vibrio parahaemolyticus</name>
    <dbReference type="NCBI Taxonomy" id="670"/>
    <lineage>
        <taxon>Bacteria</taxon>
        <taxon>Pseudomonadati</taxon>
        <taxon>Pseudomonadota</taxon>
        <taxon>Gammaproteobacteria</taxon>
        <taxon>Vibrionales</taxon>
        <taxon>Vibrionaceae</taxon>
        <taxon>Vibrio</taxon>
    </lineage>
</organism>
<gene>
    <name evidence="1" type="ORF">QX249_11195</name>
</gene>
<dbReference type="Proteomes" id="UP001253193">
    <property type="component" value="Unassembled WGS sequence"/>
</dbReference>